<feature type="region of interest" description="Disordered" evidence="3">
    <location>
        <begin position="86"/>
        <end position="130"/>
    </location>
</feature>
<dbReference type="GO" id="GO:0045254">
    <property type="term" value="C:pyruvate dehydrogenase complex"/>
    <property type="evidence" value="ECO:0007669"/>
    <property type="project" value="InterPro"/>
</dbReference>
<dbReference type="InterPro" id="IPR023213">
    <property type="entry name" value="CAT-like_dom_sf"/>
</dbReference>
<evidence type="ECO:0000259" key="5">
    <source>
        <dbReference type="PROSITE" id="PS51826"/>
    </source>
</evidence>
<evidence type="ECO:0000256" key="3">
    <source>
        <dbReference type="SAM" id="MobiDB-lite"/>
    </source>
</evidence>
<proteinExistence type="inferred from homology"/>
<organism evidence="6">
    <name type="scientific">marine metagenome</name>
    <dbReference type="NCBI Taxonomy" id="408172"/>
    <lineage>
        <taxon>unclassified sequences</taxon>
        <taxon>metagenomes</taxon>
        <taxon>ecological metagenomes</taxon>
    </lineage>
</organism>
<dbReference type="InterPro" id="IPR004167">
    <property type="entry name" value="PSBD"/>
</dbReference>
<dbReference type="PROSITE" id="PS50968">
    <property type="entry name" value="BIOTINYL_LIPOYL"/>
    <property type="match status" value="1"/>
</dbReference>
<dbReference type="InterPro" id="IPR011053">
    <property type="entry name" value="Single_hybrid_motif"/>
</dbReference>
<dbReference type="CDD" id="cd06849">
    <property type="entry name" value="lipoyl_domain"/>
    <property type="match status" value="1"/>
</dbReference>
<dbReference type="PANTHER" id="PTHR23151">
    <property type="entry name" value="DIHYDROLIPOAMIDE ACETYL/SUCCINYL-TRANSFERASE-RELATED"/>
    <property type="match status" value="1"/>
</dbReference>
<dbReference type="SUPFAM" id="SSF51230">
    <property type="entry name" value="Single hybrid motif"/>
    <property type="match status" value="1"/>
</dbReference>
<feature type="domain" description="Lipoyl-binding" evidence="4">
    <location>
        <begin position="2"/>
        <end position="79"/>
    </location>
</feature>
<dbReference type="InterPro" id="IPR036625">
    <property type="entry name" value="E3-bd_dom_sf"/>
</dbReference>
<accession>A0A382RV80</accession>
<name>A0A382RV80_9ZZZZ</name>
<dbReference type="GO" id="GO:0006086">
    <property type="term" value="P:pyruvate decarboxylation to acetyl-CoA"/>
    <property type="evidence" value="ECO:0007669"/>
    <property type="project" value="InterPro"/>
</dbReference>
<dbReference type="Gene3D" id="2.40.50.100">
    <property type="match status" value="1"/>
</dbReference>
<dbReference type="AlphaFoldDB" id="A0A382RV80"/>
<evidence type="ECO:0000256" key="1">
    <source>
        <dbReference type="ARBA" id="ARBA00007317"/>
    </source>
</evidence>
<dbReference type="InterPro" id="IPR045257">
    <property type="entry name" value="E2/Pdx1"/>
</dbReference>
<dbReference type="SUPFAM" id="SSF52777">
    <property type="entry name" value="CoA-dependent acyltransferases"/>
    <property type="match status" value="1"/>
</dbReference>
<reference evidence="6" key="1">
    <citation type="submission" date="2018-05" db="EMBL/GenBank/DDBJ databases">
        <authorList>
            <person name="Lanie J.A."/>
            <person name="Ng W.-L."/>
            <person name="Kazmierczak K.M."/>
            <person name="Andrzejewski T.M."/>
            <person name="Davidsen T.M."/>
            <person name="Wayne K.J."/>
            <person name="Tettelin H."/>
            <person name="Glass J.I."/>
            <person name="Rusch D."/>
            <person name="Podicherti R."/>
            <person name="Tsui H.-C.T."/>
            <person name="Winkler M.E."/>
        </authorList>
    </citation>
    <scope>NUCLEOTIDE SEQUENCE</scope>
</reference>
<comment type="similarity">
    <text evidence="1">Belongs to the 2-oxoacid dehydrogenase family.</text>
</comment>
<sequence length="235" mass="23961">MAIDVVMPRLGWTMEEGTLVEWLKDPGDTVEAGDLLFTVESDKALNEIESMDAGTLHIPSNAPAAGDVVPVGAVIGYLLAEGEQGPQQVPALPTPSSAGGAESSPASSTPMAAASASSPTAGKSPAISPRARKLAKELGVSWEGLAGSGSTGRITEDDIRAVAASGSEPQVEGGQPASTEAITGERTPMSPIRRAIAERLSASHRDGAPVTLTAELDATALVELREQAKPCPAFN</sequence>
<feature type="domain" description="Peripheral subunit-binding (PSBD)" evidence="5">
    <location>
        <begin position="126"/>
        <end position="163"/>
    </location>
</feature>
<dbReference type="Gene3D" id="3.30.559.10">
    <property type="entry name" value="Chloramphenicol acetyltransferase-like domain"/>
    <property type="match status" value="1"/>
</dbReference>
<dbReference type="Gene3D" id="4.10.320.10">
    <property type="entry name" value="E3-binding domain"/>
    <property type="match status" value="1"/>
</dbReference>
<feature type="non-terminal residue" evidence="6">
    <location>
        <position position="235"/>
    </location>
</feature>
<dbReference type="GO" id="GO:0016746">
    <property type="term" value="F:acyltransferase activity"/>
    <property type="evidence" value="ECO:0007669"/>
    <property type="project" value="InterPro"/>
</dbReference>
<dbReference type="EMBL" id="UINC01124424">
    <property type="protein sequence ID" value="SVD01556.1"/>
    <property type="molecule type" value="Genomic_DNA"/>
</dbReference>
<evidence type="ECO:0000256" key="2">
    <source>
        <dbReference type="ARBA" id="ARBA00022823"/>
    </source>
</evidence>
<dbReference type="Pfam" id="PF02817">
    <property type="entry name" value="E3_binding"/>
    <property type="match status" value="1"/>
</dbReference>
<protein>
    <recommendedName>
        <fullName evidence="7">Dihydrolipoamide acetyltransferase component of pyruvate dehydrogenase complex</fullName>
    </recommendedName>
</protein>
<evidence type="ECO:0000259" key="4">
    <source>
        <dbReference type="PROSITE" id="PS50968"/>
    </source>
</evidence>
<feature type="compositionally biased region" description="Low complexity" evidence="3">
    <location>
        <begin position="94"/>
        <end position="126"/>
    </location>
</feature>
<dbReference type="PANTHER" id="PTHR23151:SF90">
    <property type="entry name" value="DIHYDROLIPOYLLYSINE-RESIDUE ACETYLTRANSFERASE COMPONENT OF PYRUVATE DEHYDROGENASE COMPLEX, MITOCHONDRIAL-RELATED"/>
    <property type="match status" value="1"/>
</dbReference>
<keyword evidence="2" id="KW-0450">Lipoyl</keyword>
<feature type="region of interest" description="Disordered" evidence="3">
    <location>
        <begin position="164"/>
        <end position="191"/>
    </location>
</feature>
<gene>
    <name evidence="6" type="ORF">METZ01_LOCUS354410</name>
</gene>
<evidence type="ECO:0000313" key="6">
    <source>
        <dbReference type="EMBL" id="SVD01556.1"/>
    </source>
</evidence>
<dbReference type="InterPro" id="IPR001078">
    <property type="entry name" value="2-oxoacid_DH_actylTfrase"/>
</dbReference>
<dbReference type="InterPro" id="IPR000089">
    <property type="entry name" value="Biotin_lipoyl"/>
</dbReference>
<dbReference type="Pfam" id="PF00198">
    <property type="entry name" value="2-oxoacid_dh"/>
    <property type="match status" value="1"/>
</dbReference>
<dbReference type="Pfam" id="PF00364">
    <property type="entry name" value="Biotin_lipoyl"/>
    <property type="match status" value="1"/>
</dbReference>
<evidence type="ECO:0008006" key="7">
    <source>
        <dbReference type="Google" id="ProtNLM"/>
    </source>
</evidence>
<dbReference type="SUPFAM" id="SSF47005">
    <property type="entry name" value="Peripheral subunit-binding domain of 2-oxo acid dehydrogenase complex"/>
    <property type="match status" value="1"/>
</dbReference>
<dbReference type="PROSITE" id="PS51826">
    <property type="entry name" value="PSBD"/>
    <property type="match status" value="1"/>
</dbReference>